<protein>
    <submittedName>
        <fullName evidence="2">Uncharacterized protein</fullName>
    </submittedName>
</protein>
<name>A0A452ZTT1_AEGTS</name>
<reference evidence="3" key="1">
    <citation type="journal article" date="2014" name="Science">
        <title>Ancient hybridizations among the ancestral genomes of bread wheat.</title>
        <authorList>
            <consortium name="International Wheat Genome Sequencing Consortium,"/>
            <person name="Marcussen T."/>
            <person name="Sandve S.R."/>
            <person name="Heier L."/>
            <person name="Spannagl M."/>
            <person name="Pfeifer M."/>
            <person name="Jakobsen K.S."/>
            <person name="Wulff B.B."/>
            <person name="Steuernagel B."/>
            <person name="Mayer K.F."/>
            <person name="Olsen O.A."/>
        </authorList>
    </citation>
    <scope>NUCLEOTIDE SEQUENCE [LARGE SCALE GENOMIC DNA]</scope>
    <source>
        <strain evidence="3">cv. AL8/78</strain>
    </source>
</reference>
<dbReference type="Gramene" id="AET1Gv20913900.6">
    <property type="protein sequence ID" value="AET1Gv20913900.6"/>
    <property type="gene ID" value="AET1Gv20913900"/>
</dbReference>
<sequence length="58" mass="6400">SQSARKKLAPKSPAHTSPAEAERRQTRNPSRLRKERPDLSARPARIHGSGSMPGEEAR</sequence>
<proteinExistence type="predicted"/>
<evidence type="ECO:0000313" key="2">
    <source>
        <dbReference type="EnsemblPlants" id="AET1Gv20913900.6"/>
    </source>
</evidence>
<dbReference type="EnsemblPlants" id="AET1Gv20913900.6">
    <property type="protein sequence ID" value="AET1Gv20913900.6"/>
    <property type="gene ID" value="AET1Gv20913900"/>
</dbReference>
<dbReference type="AlphaFoldDB" id="A0A452ZTT1"/>
<accession>A0A452ZTT1</accession>
<keyword evidence="3" id="KW-1185">Reference proteome</keyword>
<evidence type="ECO:0000313" key="3">
    <source>
        <dbReference type="Proteomes" id="UP000015105"/>
    </source>
</evidence>
<reference evidence="2" key="4">
    <citation type="submission" date="2019-03" db="UniProtKB">
        <authorList>
            <consortium name="EnsemblPlants"/>
        </authorList>
    </citation>
    <scope>IDENTIFICATION</scope>
</reference>
<reference evidence="2" key="3">
    <citation type="journal article" date="2017" name="Nature">
        <title>Genome sequence of the progenitor of the wheat D genome Aegilops tauschii.</title>
        <authorList>
            <person name="Luo M.C."/>
            <person name="Gu Y.Q."/>
            <person name="Puiu D."/>
            <person name="Wang H."/>
            <person name="Twardziok S.O."/>
            <person name="Deal K.R."/>
            <person name="Huo N."/>
            <person name="Zhu T."/>
            <person name="Wang L."/>
            <person name="Wang Y."/>
            <person name="McGuire P.E."/>
            <person name="Liu S."/>
            <person name="Long H."/>
            <person name="Ramasamy R.K."/>
            <person name="Rodriguez J.C."/>
            <person name="Van S.L."/>
            <person name="Yuan L."/>
            <person name="Wang Z."/>
            <person name="Xia Z."/>
            <person name="Xiao L."/>
            <person name="Anderson O.D."/>
            <person name="Ouyang S."/>
            <person name="Liang Y."/>
            <person name="Zimin A.V."/>
            <person name="Pertea G."/>
            <person name="Qi P."/>
            <person name="Bennetzen J.L."/>
            <person name="Dai X."/>
            <person name="Dawson M.W."/>
            <person name="Muller H.G."/>
            <person name="Kugler K."/>
            <person name="Rivarola-Duarte L."/>
            <person name="Spannagl M."/>
            <person name="Mayer K.F.X."/>
            <person name="Lu F.H."/>
            <person name="Bevan M.W."/>
            <person name="Leroy P."/>
            <person name="Li P."/>
            <person name="You F.M."/>
            <person name="Sun Q."/>
            <person name="Liu Z."/>
            <person name="Lyons E."/>
            <person name="Wicker T."/>
            <person name="Salzberg S.L."/>
            <person name="Devos K.M."/>
            <person name="Dvorak J."/>
        </authorList>
    </citation>
    <scope>NUCLEOTIDE SEQUENCE [LARGE SCALE GENOMIC DNA]</scope>
    <source>
        <strain evidence="2">cv. AL8/78</strain>
    </source>
</reference>
<reference evidence="3" key="2">
    <citation type="journal article" date="2017" name="Nat. Plants">
        <title>The Aegilops tauschii genome reveals multiple impacts of transposons.</title>
        <authorList>
            <person name="Zhao G."/>
            <person name="Zou C."/>
            <person name="Li K."/>
            <person name="Wang K."/>
            <person name="Li T."/>
            <person name="Gao L."/>
            <person name="Zhang X."/>
            <person name="Wang H."/>
            <person name="Yang Z."/>
            <person name="Liu X."/>
            <person name="Jiang W."/>
            <person name="Mao L."/>
            <person name="Kong X."/>
            <person name="Jiao Y."/>
            <person name="Jia J."/>
        </authorList>
    </citation>
    <scope>NUCLEOTIDE SEQUENCE [LARGE SCALE GENOMIC DNA]</scope>
    <source>
        <strain evidence="3">cv. AL8/78</strain>
    </source>
</reference>
<evidence type="ECO:0000256" key="1">
    <source>
        <dbReference type="SAM" id="MobiDB-lite"/>
    </source>
</evidence>
<feature type="region of interest" description="Disordered" evidence="1">
    <location>
        <begin position="1"/>
        <end position="58"/>
    </location>
</feature>
<reference evidence="2" key="5">
    <citation type="journal article" date="2021" name="G3 (Bethesda)">
        <title>Aegilops tauschii genome assembly Aet v5.0 features greater sequence contiguity and improved annotation.</title>
        <authorList>
            <person name="Wang L."/>
            <person name="Zhu T."/>
            <person name="Rodriguez J.C."/>
            <person name="Deal K.R."/>
            <person name="Dubcovsky J."/>
            <person name="McGuire P.E."/>
            <person name="Lux T."/>
            <person name="Spannagl M."/>
            <person name="Mayer K.F.X."/>
            <person name="Baldrich P."/>
            <person name="Meyers B.C."/>
            <person name="Huo N."/>
            <person name="Gu Y.Q."/>
            <person name="Zhou H."/>
            <person name="Devos K.M."/>
            <person name="Bennetzen J.L."/>
            <person name="Unver T."/>
            <person name="Budak H."/>
            <person name="Gulick P.J."/>
            <person name="Galiba G."/>
            <person name="Kalapos B."/>
            <person name="Nelson D.R."/>
            <person name="Li P."/>
            <person name="You F.M."/>
            <person name="Luo M.C."/>
            <person name="Dvorak J."/>
        </authorList>
    </citation>
    <scope>NUCLEOTIDE SEQUENCE [LARGE SCALE GENOMIC DNA]</scope>
    <source>
        <strain evidence="2">cv. AL8/78</strain>
    </source>
</reference>
<dbReference type="Proteomes" id="UP000015105">
    <property type="component" value="Chromosome 1D"/>
</dbReference>
<organism evidence="2 3">
    <name type="scientific">Aegilops tauschii subsp. strangulata</name>
    <name type="common">Goatgrass</name>
    <dbReference type="NCBI Taxonomy" id="200361"/>
    <lineage>
        <taxon>Eukaryota</taxon>
        <taxon>Viridiplantae</taxon>
        <taxon>Streptophyta</taxon>
        <taxon>Embryophyta</taxon>
        <taxon>Tracheophyta</taxon>
        <taxon>Spermatophyta</taxon>
        <taxon>Magnoliopsida</taxon>
        <taxon>Liliopsida</taxon>
        <taxon>Poales</taxon>
        <taxon>Poaceae</taxon>
        <taxon>BOP clade</taxon>
        <taxon>Pooideae</taxon>
        <taxon>Triticodae</taxon>
        <taxon>Triticeae</taxon>
        <taxon>Triticinae</taxon>
        <taxon>Aegilops</taxon>
    </lineage>
</organism>